<protein>
    <submittedName>
        <fullName evidence="2">Uncharacterized protein</fullName>
    </submittedName>
</protein>
<dbReference type="EMBL" id="AXDT01000130">
    <property type="protein sequence ID" value="ERT12466.1"/>
    <property type="molecule type" value="Genomic_DNA"/>
</dbReference>
<proteinExistence type="predicted"/>
<evidence type="ECO:0000256" key="1">
    <source>
        <dbReference type="SAM" id="Phobius"/>
    </source>
</evidence>
<reference evidence="2 3" key="1">
    <citation type="submission" date="2013-10" db="EMBL/GenBank/DDBJ databases">
        <title>Whole Genome Shotgun Sequence of Photorhabdus temperata J3.</title>
        <authorList>
            <person name="Park G.-S."/>
            <person name="Hong S.-J."/>
            <person name="Shin J.-H."/>
        </authorList>
    </citation>
    <scope>NUCLEOTIDE SEQUENCE [LARGE SCALE GENOMIC DNA]</scope>
    <source>
        <strain evidence="2 3">J3</strain>
    </source>
</reference>
<name>U7R1P3_PHOTE</name>
<comment type="caution">
    <text evidence="2">The sequence shown here is derived from an EMBL/GenBank/DDBJ whole genome shotgun (WGS) entry which is preliminary data.</text>
</comment>
<keyword evidence="1" id="KW-0472">Membrane</keyword>
<keyword evidence="1" id="KW-1133">Transmembrane helix</keyword>
<evidence type="ECO:0000313" key="2">
    <source>
        <dbReference type="EMBL" id="ERT12466.1"/>
    </source>
</evidence>
<accession>U7R1P3</accession>
<keyword evidence="3" id="KW-1185">Reference proteome</keyword>
<dbReference type="Proteomes" id="UP000017133">
    <property type="component" value="Unassembled WGS sequence"/>
</dbReference>
<organism evidence="2 3">
    <name type="scientific">Photorhabdus temperata J3</name>
    <dbReference type="NCBI Taxonomy" id="1389415"/>
    <lineage>
        <taxon>Bacteria</taxon>
        <taxon>Pseudomonadati</taxon>
        <taxon>Pseudomonadota</taxon>
        <taxon>Gammaproteobacteria</taxon>
        <taxon>Enterobacterales</taxon>
        <taxon>Morganellaceae</taxon>
        <taxon>Photorhabdus</taxon>
    </lineage>
</organism>
<keyword evidence="1" id="KW-0812">Transmembrane</keyword>
<sequence length="43" mass="5333">MFLLILLYLIFNNINMLLIFLVEVRFFVICFYFFVTNIYIICE</sequence>
<dbReference type="AlphaFoldDB" id="U7R1P3"/>
<gene>
    <name evidence="2" type="ORF">O185_13980</name>
</gene>
<feature type="transmembrane region" description="Helical" evidence="1">
    <location>
        <begin position="6"/>
        <end position="35"/>
    </location>
</feature>
<evidence type="ECO:0000313" key="3">
    <source>
        <dbReference type="Proteomes" id="UP000017133"/>
    </source>
</evidence>
<dbReference type="PATRIC" id="fig|1389415.4.peg.2782"/>